<reference evidence="2 3" key="1">
    <citation type="journal article" date="2016" name="Mol. Biol. Evol.">
        <title>Comparative Genomics of Early-Diverging Mushroom-Forming Fungi Provides Insights into the Origins of Lignocellulose Decay Capabilities.</title>
        <authorList>
            <person name="Nagy L.G."/>
            <person name="Riley R."/>
            <person name="Tritt A."/>
            <person name="Adam C."/>
            <person name="Daum C."/>
            <person name="Floudas D."/>
            <person name="Sun H."/>
            <person name="Yadav J.S."/>
            <person name="Pangilinan J."/>
            <person name="Larsson K.H."/>
            <person name="Matsuura K."/>
            <person name="Barry K."/>
            <person name="Labutti K."/>
            <person name="Kuo R."/>
            <person name="Ohm R.A."/>
            <person name="Bhattacharya S.S."/>
            <person name="Shirouzu T."/>
            <person name="Yoshinaga Y."/>
            <person name="Martin F.M."/>
            <person name="Grigoriev I.V."/>
            <person name="Hibbett D.S."/>
        </authorList>
    </citation>
    <scope>NUCLEOTIDE SEQUENCE [LARGE SCALE GENOMIC DNA]</scope>
    <source>
        <strain evidence="2 3">HHB12029</strain>
    </source>
</reference>
<accession>A0A165C1D2</accession>
<evidence type="ECO:0000313" key="3">
    <source>
        <dbReference type="Proteomes" id="UP000077266"/>
    </source>
</evidence>
<dbReference type="InterPro" id="IPR052711">
    <property type="entry name" value="Zinc_ADH-like"/>
</dbReference>
<dbReference type="InterPro" id="IPR036291">
    <property type="entry name" value="NAD(P)-bd_dom_sf"/>
</dbReference>
<dbReference type="SUPFAM" id="SSF51735">
    <property type="entry name" value="NAD(P)-binding Rossmann-fold domains"/>
    <property type="match status" value="1"/>
</dbReference>
<feature type="domain" description="Enoyl reductase (ER)" evidence="1">
    <location>
        <begin position="18"/>
        <end position="340"/>
    </location>
</feature>
<dbReference type="Pfam" id="PF08240">
    <property type="entry name" value="ADH_N"/>
    <property type="match status" value="1"/>
</dbReference>
<dbReference type="SMART" id="SM00829">
    <property type="entry name" value="PKS_ER"/>
    <property type="match status" value="1"/>
</dbReference>
<dbReference type="Proteomes" id="UP000077266">
    <property type="component" value="Unassembled WGS sequence"/>
</dbReference>
<dbReference type="InterPro" id="IPR020843">
    <property type="entry name" value="ER"/>
</dbReference>
<dbReference type="AlphaFoldDB" id="A0A165C1D2"/>
<organism evidence="2 3">
    <name type="scientific">Exidia glandulosa HHB12029</name>
    <dbReference type="NCBI Taxonomy" id="1314781"/>
    <lineage>
        <taxon>Eukaryota</taxon>
        <taxon>Fungi</taxon>
        <taxon>Dikarya</taxon>
        <taxon>Basidiomycota</taxon>
        <taxon>Agaricomycotina</taxon>
        <taxon>Agaricomycetes</taxon>
        <taxon>Auriculariales</taxon>
        <taxon>Exidiaceae</taxon>
        <taxon>Exidia</taxon>
    </lineage>
</organism>
<proteinExistence type="predicted"/>
<dbReference type="STRING" id="1314781.A0A165C1D2"/>
<protein>
    <submittedName>
        <fullName evidence="2">NAD(P)-binding protein</fullName>
    </submittedName>
</protein>
<evidence type="ECO:0000313" key="2">
    <source>
        <dbReference type="EMBL" id="KZV81636.1"/>
    </source>
</evidence>
<dbReference type="SUPFAM" id="SSF50129">
    <property type="entry name" value="GroES-like"/>
    <property type="match status" value="1"/>
</dbReference>
<gene>
    <name evidence="2" type="ORF">EXIGLDRAFT_685771</name>
</gene>
<sequence>MSALPTTTREWRVSEPPAGFDALRLQEAQIPALKSHDVLIKIRAVSLQFRDMLVANGQYPLGVKKSPVLGSDAAGEVVAVGSEVAKWKAGDRVMSNFNLEHIHGDLTTKSANAALGAPIDGVLTTYKILPSEALVSIPEHLSFEEASTLPCAALTAYNALMKPNPLKGGDTVLVEGTGGVSIFALQFALASGATPIVITSTDEKEAIVRKLGAKHVINYKKVPDWEQEVLKLTGGEGVDHTLEVSGTQTLKKAIDCTRYGGTISAIGFVTGGSQPNPNSRPQQPKLQPKRTELGRRFEDMNRLISATGLRPVVDKVFAYETLPDALKYLQSQKHVGKVVVKVA</sequence>
<keyword evidence="3" id="KW-1185">Reference proteome</keyword>
<dbReference type="GO" id="GO:0016491">
    <property type="term" value="F:oxidoreductase activity"/>
    <property type="evidence" value="ECO:0007669"/>
    <property type="project" value="InterPro"/>
</dbReference>
<dbReference type="OrthoDB" id="9930022at2759"/>
<dbReference type="InParanoid" id="A0A165C1D2"/>
<dbReference type="InterPro" id="IPR013154">
    <property type="entry name" value="ADH-like_N"/>
</dbReference>
<dbReference type="Gene3D" id="3.40.50.720">
    <property type="entry name" value="NAD(P)-binding Rossmann-like Domain"/>
    <property type="match status" value="1"/>
</dbReference>
<evidence type="ECO:0000259" key="1">
    <source>
        <dbReference type="SMART" id="SM00829"/>
    </source>
</evidence>
<dbReference type="CDD" id="cd08276">
    <property type="entry name" value="MDR7"/>
    <property type="match status" value="1"/>
</dbReference>
<dbReference type="InterPro" id="IPR013149">
    <property type="entry name" value="ADH-like_C"/>
</dbReference>
<dbReference type="InterPro" id="IPR011032">
    <property type="entry name" value="GroES-like_sf"/>
</dbReference>
<dbReference type="PANTHER" id="PTHR45033">
    <property type="match status" value="1"/>
</dbReference>
<dbReference type="Gene3D" id="3.90.180.10">
    <property type="entry name" value="Medium-chain alcohol dehydrogenases, catalytic domain"/>
    <property type="match status" value="1"/>
</dbReference>
<dbReference type="PANTHER" id="PTHR45033:SF2">
    <property type="entry name" value="ZINC-TYPE ALCOHOL DEHYDROGENASE-LIKE PROTEIN C1773.06C"/>
    <property type="match status" value="1"/>
</dbReference>
<name>A0A165C1D2_EXIGL</name>
<dbReference type="EMBL" id="KV426378">
    <property type="protein sequence ID" value="KZV81636.1"/>
    <property type="molecule type" value="Genomic_DNA"/>
</dbReference>
<dbReference type="Pfam" id="PF00107">
    <property type="entry name" value="ADH_zinc_N"/>
    <property type="match status" value="1"/>
</dbReference>